<evidence type="ECO:0000313" key="2">
    <source>
        <dbReference type="EMBL" id="KAG8170521.1"/>
    </source>
</evidence>
<feature type="non-terminal residue" evidence="2">
    <location>
        <position position="1"/>
    </location>
</feature>
<protein>
    <submittedName>
        <fullName evidence="2">Uncharacterized protein</fullName>
    </submittedName>
</protein>
<organism evidence="2 3">
    <name type="scientific">Oedothorax gibbosus</name>
    <dbReference type="NCBI Taxonomy" id="931172"/>
    <lineage>
        <taxon>Eukaryota</taxon>
        <taxon>Metazoa</taxon>
        <taxon>Ecdysozoa</taxon>
        <taxon>Arthropoda</taxon>
        <taxon>Chelicerata</taxon>
        <taxon>Arachnida</taxon>
        <taxon>Araneae</taxon>
        <taxon>Araneomorphae</taxon>
        <taxon>Entelegynae</taxon>
        <taxon>Araneoidea</taxon>
        <taxon>Linyphiidae</taxon>
        <taxon>Erigoninae</taxon>
        <taxon>Oedothorax</taxon>
    </lineage>
</organism>
<dbReference type="Proteomes" id="UP000827092">
    <property type="component" value="Unassembled WGS sequence"/>
</dbReference>
<dbReference type="EMBL" id="JAFNEN010005295">
    <property type="protein sequence ID" value="KAG8170521.1"/>
    <property type="molecule type" value="Genomic_DNA"/>
</dbReference>
<keyword evidence="3" id="KW-1185">Reference proteome</keyword>
<reference evidence="2 3" key="1">
    <citation type="journal article" date="2022" name="Nat. Ecol. Evol.">
        <title>A masculinizing supergene underlies an exaggerated male reproductive morph in a spider.</title>
        <authorList>
            <person name="Hendrickx F."/>
            <person name="De Corte Z."/>
            <person name="Sonet G."/>
            <person name="Van Belleghem S.M."/>
            <person name="Kostlbacher S."/>
            <person name="Vangestel C."/>
        </authorList>
    </citation>
    <scope>NUCLEOTIDE SEQUENCE [LARGE SCALE GENOMIC DNA]</scope>
    <source>
        <strain evidence="2">W744_W776</strain>
    </source>
</reference>
<accession>A0AAV6TG98</accession>
<evidence type="ECO:0000256" key="1">
    <source>
        <dbReference type="SAM" id="MobiDB-lite"/>
    </source>
</evidence>
<comment type="caution">
    <text evidence="2">The sequence shown here is derived from an EMBL/GenBank/DDBJ whole genome shotgun (WGS) entry which is preliminary data.</text>
</comment>
<name>A0AAV6TG98_9ARAC</name>
<dbReference type="AlphaFoldDB" id="A0AAV6TG98"/>
<proteinExistence type="predicted"/>
<evidence type="ECO:0000313" key="3">
    <source>
        <dbReference type="Proteomes" id="UP000827092"/>
    </source>
</evidence>
<feature type="region of interest" description="Disordered" evidence="1">
    <location>
        <begin position="27"/>
        <end position="52"/>
    </location>
</feature>
<gene>
    <name evidence="2" type="ORF">JTE90_007563</name>
</gene>
<sequence length="68" mass="7601">EKPKRKAEAQRIGGFMRVARPKIEVAHEASDETDDSQRYSPLPSANNKEGTHRGTITLRLSIAMLLII</sequence>